<dbReference type="Pfam" id="PF15892">
    <property type="entry name" value="BNR_4"/>
    <property type="match status" value="1"/>
</dbReference>
<feature type="compositionally biased region" description="Polar residues" evidence="1">
    <location>
        <begin position="1"/>
        <end position="10"/>
    </location>
</feature>
<accession>A0A4Y9Z905</accession>
<sequence length="534" mass="58128">MLYATQSNGPSVGGDSSEASQLVQDAAASKDDRGMRALTGVPTLTLALALAETTSAAVRVLDRTTLGPDPQTVNRLNGESFQQDALVTFNDYQYAVFWVADTANASVRHPSMSRRALSGKKPSAGNSSPSGNWEMFTFTDYNQTEDDGHDIISLGIAPADGTIHISFDHHDNPLKYRVSKAGAAANPTQATWSPQLFGNTLDYLPGLESLNKTEYFGSVTYPRFLSVPSSANSKRDVSGVDFLMELRIGRSGLGDDWLYAYTPGKGWAVVGKYLEGVSNNAYINGLDFDSKGNLITTWTYRDYVNDTGQDVAVQAGPNGPENNHDMDFAYSPDLGQMWLNNWGQEIASMKEQSPILPVSAGITMFGIPKYGGILNQEAQAVDLEGRVHVLNRENTTGIEQWYHYWRDTNTYWTRLPLPLDLPSINNITNSPTVIGKRGKLAVLPSTGSDIHSSGPSTTLLALLPSNAPNSTALSILASTAAGRFRDWRVVWEVRSGCAAEVLFDRYRLQSQDGDGVLSLFVVNGTEVQVVDLQF</sequence>
<evidence type="ECO:0000256" key="1">
    <source>
        <dbReference type="SAM" id="MobiDB-lite"/>
    </source>
</evidence>
<dbReference type="OrthoDB" id="9978204at2759"/>
<feature type="region of interest" description="Disordered" evidence="1">
    <location>
        <begin position="1"/>
        <end position="31"/>
    </location>
</feature>
<organism evidence="2 3">
    <name type="scientific">Dentipellis fragilis</name>
    <dbReference type="NCBI Taxonomy" id="205917"/>
    <lineage>
        <taxon>Eukaryota</taxon>
        <taxon>Fungi</taxon>
        <taxon>Dikarya</taxon>
        <taxon>Basidiomycota</taxon>
        <taxon>Agaricomycotina</taxon>
        <taxon>Agaricomycetes</taxon>
        <taxon>Russulales</taxon>
        <taxon>Hericiaceae</taxon>
        <taxon>Dentipellis</taxon>
    </lineage>
</organism>
<reference evidence="2 3" key="1">
    <citation type="submission" date="2019-02" db="EMBL/GenBank/DDBJ databases">
        <title>Genome sequencing of the rare red list fungi Dentipellis fragilis.</title>
        <authorList>
            <person name="Buettner E."/>
            <person name="Kellner H."/>
        </authorList>
    </citation>
    <scope>NUCLEOTIDE SEQUENCE [LARGE SCALE GENOMIC DNA]</scope>
    <source>
        <strain evidence="2 3">DSM 105465</strain>
    </source>
</reference>
<dbReference type="EMBL" id="SEOQ01000070">
    <property type="protein sequence ID" value="TFY71022.1"/>
    <property type="molecule type" value="Genomic_DNA"/>
</dbReference>
<dbReference type="STRING" id="205917.A0A4Y9Z905"/>
<protein>
    <submittedName>
        <fullName evidence="2">Uncharacterized protein</fullName>
    </submittedName>
</protein>
<dbReference type="Proteomes" id="UP000298327">
    <property type="component" value="Unassembled WGS sequence"/>
</dbReference>
<keyword evidence="3" id="KW-1185">Reference proteome</keyword>
<comment type="caution">
    <text evidence="2">The sequence shown here is derived from an EMBL/GenBank/DDBJ whole genome shotgun (WGS) entry which is preliminary data.</text>
</comment>
<evidence type="ECO:0000313" key="3">
    <source>
        <dbReference type="Proteomes" id="UP000298327"/>
    </source>
</evidence>
<gene>
    <name evidence="2" type="ORF">EVG20_g1982</name>
</gene>
<proteinExistence type="predicted"/>
<evidence type="ECO:0000313" key="2">
    <source>
        <dbReference type="EMBL" id="TFY71022.1"/>
    </source>
</evidence>
<name>A0A4Y9Z905_9AGAM</name>
<dbReference type="AlphaFoldDB" id="A0A4Y9Z905"/>
<feature type="region of interest" description="Disordered" evidence="1">
    <location>
        <begin position="110"/>
        <end position="129"/>
    </location>
</feature>